<evidence type="ECO:0000313" key="3">
    <source>
        <dbReference type="EMBL" id="GAA4125125.1"/>
    </source>
</evidence>
<feature type="compositionally biased region" description="Low complexity" evidence="1">
    <location>
        <begin position="77"/>
        <end position="101"/>
    </location>
</feature>
<dbReference type="EMBL" id="BAABAO010000003">
    <property type="protein sequence ID" value="GAA4125125.1"/>
    <property type="molecule type" value="Genomic_DNA"/>
</dbReference>
<proteinExistence type="predicted"/>
<comment type="caution">
    <text evidence="3">The sequence shown here is derived from an EMBL/GenBank/DDBJ whole genome shotgun (WGS) entry which is preliminary data.</text>
</comment>
<sequence>MKKILTLFLILSLTSSCITNYYYVNLEEDTPIYENKREGTISYYFIPKSEKVYVSSTTKKYKRIKWKKYKGWAINPTYSSSSSSSSSSTTSNYTNSQSYRSVQNSYKPKSYSNGTVQVKGYYRKDGTYVRPHTRSAPKRR</sequence>
<dbReference type="PROSITE" id="PS51257">
    <property type="entry name" value="PROKAR_LIPOPROTEIN"/>
    <property type="match status" value="1"/>
</dbReference>
<keyword evidence="2" id="KW-0732">Signal</keyword>
<feature type="compositionally biased region" description="Polar residues" evidence="1">
    <location>
        <begin position="102"/>
        <end position="116"/>
    </location>
</feature>
<evidence type="ECO:0000256" key="1">
    <source>
        <dbReference type="SAM" id="MobiDB-lite"/>
    </source>
</evidence>
<reference evidence="4" key="1">
    <citation type="journal article" date="2019" name="Int. J. Syst. Evol. Microbiol.">
        <title>The Global Catalogue of Microorganisms (GCM) 10K type strain sequencing project: providing services to taxonomists for standard genome sequencing and annotation.</title>
        <authorList>
            <consortium name="The Broad Institute Genomics Platform"/>
            <consortium name="The Broad Institute Genome Sequencing Center for Infectious Disease"/>
            <person name="Wu L."/>
            <person name="Ma J."/>
        </authorList>
    </citation>
    <scope>NUCLEOTIDE SEQUENCE [LARGE SCALE GENOMIC DNA]</scope>
    <source>
        <strain evidence="4">JCM 17386</strain>
    </source>
</reference>
<organism evidence="3 4">
    <name type="scientific">Flavobacterium chungbukense</name>
    <dbReference type="NCBI Taxonomy" id="877464"/>
    <lineage>
        <taxon>Bacteria</taxon>
        <taxon>Pseudomonadati</taxon>
        <taxon>Bacteroidota</taxon>
        <taxon>Flavobacteriia</taxon>
        <taxon>Flavobacteriales</taxon>
        <taxon>Flavobacteriaceae</taxon>
        <taxon>Flavobacterium</taxon>
    </lineage>
</organism>
<feature type="region of interest" description="Disordered" evidence="1">
    <location>
        <begin position="74"/>
        <end position="140"/>
    </location>
</feature>
<dbReference type="RefSeq" id="WP_229352577.1">
    <property type="nucleotide sequence ID" value="NZ_BAABAO010000003.1"/>
</dbReference>
<gene>
    <name evidence="3" type="ORF">GCM10022250_10620</name>
</gene>
<keyword evidence="4" id="KW-1185">Reference proteome</keyword>
<feature type="signal peptide" evidence="2">
    <location>
        <begin position="1"/>
        <end position="21"/>
    </location>
</feature>
<evidence type="ECO:0000313" key="4">
    <source>
        <dbReference type="Proteomes" id="UP001501333"/>
    </source>
</evidence>
<evidence type="ECO:0008006" key="5">
    <source>
        <dbReference type="Google" id="ProtNLM"/>
    </source>
</evidence>
<dbReference type="Proteomes" id="UP001501333">
    <property type="component" value="Unassembled WGS sequence"/>
</dbReference>
<evidence type="ECO:0000256" key="2">
    <source>
        <dbReference type="SAM" id="SignalP"/>
    </source>
</evidence>
<name>A0ABP7XSK4_9FLAO</name>
<accession>A0ABP7XSK4</accession>
<protein>
    <recommendedName>
        <fullName evidence="5">Lipoprotein</fullName>
    </recommendedName>
</protein>
<feature type="compositionally biased region" description="Basic residues" evidence="1">
    <location>
        <begin position="131"/>
        <end position="140"/>
    </location>
</feature>
<feature type="chain" id="PRO_5046021909" description="Lipoprotein" evidence="2">
    <location>
        <begin position="22"/>
        <end position="140"/>
    </location>
</feature>